<dbReference type="Gene3D" id="3.40.50.300">
    <property type="entry name" value="P-loop containing nucleotide triphosphate hydrolases"/>
    <property type="match status" value="3"/>
</dbReference>
<feature type="compositionally biased region" description="Gly residues" evidence="3">
    <location>
        <begin position="684"/>
        <end position="699"/>
    </location>
</feature>
<feature type="compositionally biased region" description="Basic and acidic residues" evidence="3">
    <location>
        <begin position="600"/>
        <end position="610"/>
    </location>
</feature>
<dbReference type="PROSITE" id="PS00211">
    <property type="entry name" value="ABC_TRANSPORTER_1"/>
    <property type="match status" value="2"/>
</dbReference>
<dbReference type="SMART" id="SM00382">
    <property type="entry name" value="AAA"/>
    <property type="match status" value="2"/>
</dbReference>
<dbReference type="InterPro" id="IPR027417">
    <property type="entry name" value="P-loop_NTPase"/>
</dbReference>
<dbReference type="PROSITE" id="PS50893">
    <property type="entry name" value="ABC_TRANSPORTER_2"/>
    <property type="match status" value="2"/>
</dbReference>
<dbReference type="FunFam" id="3.40.50.300:FF:000011">
    <property type="entry name" value="Putative ABC transporter ATP-binding component"/>
    <property type="match status" value="1"/>
</dbReference>
<feature type="domain" description="ABC transporter" evidence="4">
    <location>
        <begin position="1"/>
        <end position="215"/>
    </location>
</feature>
<reference evidence="5 6" key="1">
    <citation type="journal article" date="2016" name="Genome Announc.">
        <title>Draft Genome Sequence of Planomonospora sphaerica JCM9374, a Rare Actinomycete.</title>
        <authorList>
            <person name="Dohra H."/>
            <person name="Suzuki T."/>
            <person name="Inoue Y."/>
            <person name="Kodani S."/>
        </authorList>
    </citation>
    <scope>NUCLEOTIDE SEQUENCE [LARGE SCALE GENOMIC DNA]</scope>
    <source>
        <strain evidence="5 6">JCM 9374</strain>
    </source>
</reference>
<accession>A0A161LPJ5</accession>
<dbReference type="GO" id="GO:0005524">
    <property type="term" value="F:ATP binding"/>
    <property type="evidence" value="ECO:0007669"/>
    <property type="project" value="UniProtKB-KW"/>
</dbReference>
<evidence type="ECO:0000256" key="3">
    <source>
        <dbReference type="SAM" id="MobiDB-lite"/>
    </source>
</evidence>
<dbReference type="PANTHER" id="PTHR42855">
    <property type="entry name" value="ABC TRANSPORTER ATP-BINDING SUBUNIT"/>
    <property type="match status" value="1"/>
</dbReference>
<dbReference type="InterPro" id="IPR003593">
    <property type="entry name" value="AAA+_ATPase"/>
</dbReference>
<reference evidence="6" key="2">
    <citation type="submission" date="2016-04" db="EMBL/GenBank/DDBJ databases">
        <title>Planomonospora sphaerica JCM9374 whole genome shotgun sequence.</title>
        <authorList>
            <person name="Suzuki T."/>
            <person name="Dohra H."/>
            <person name="Kodani S."/>
        </authorList>
    </citation>
    <scope>NUCLEOTIDE SEQUENCE [LARGE SCALE GENOMIC DNA]</scope>
    <source>
        <strain evidence="6">JCM 9374</strain>
    </source>
</reference>
<dbReference type="PANTHER" id="PTHR42855:SF2">
    <property type="entry name" value="DRUG RESISTANCE ABC TRANSPORTER,ATP-BINDING PROTEIN"/>
    <property type="match status" value="1"/>
</dbReference>
<keyword evidence="1" id="KW-0547">Nucleotide-binding</keyword>
<gene>
    <name evidence="5" type="ORF">PS9374_05715</name>
</gene>
<feature type="region of interest" description="Disordered" evidence="3">
    <location>
        <begin position="677"/>
        <end position="730"/>
    </location>
</feature>
<feature type="domain" description="ABC transporter" evidence="4">
    <location>
        <begin position="290"/>
        <end position="485"/>
    </location>
</feature>
<organism evidence="5 6">
    <name type="scientific">Planomonospora sphaerica</name>
    <dbReference type="NCBI Taxonomy" id="161355"/>
    <lineage>
        <taxon>Bacteria</taxon>
        <taxon>Bacillati</taxon>
        <taxon>Actinomycetota</taxon>
        <taxon>Actinomycetes</taxon>
        <taxon>Streptosporangiales</taxon>
        <taxon>Streptosporangiaceae</taxon>
        <taxon>Planomonospora</taxon>
    </lineage>
</organism>
<proteinExistence type="predicted"/>
<dbReference type="InterPro" id="IPR051309">
    <property type="entry name" value="ABCF_ATPase"/>
</dbReference>
<name>A0A161LPJ5_9ACTN</name>
<keyword evidence="6" id="KW-1185">Reference proteome</keyword>
<comment type="caution">
    <text evidence="5">The sequence shown here is derived from an EMBL/GenBank/DDBJ whole genome shotgun (WGS) entry which is preliminary data.</text>
</comment>
<dbReference type="Proteomes" id="UP000077701">
    <property type="component" value="Unassembled WGS sequence"/>
</dbReference>
<dbReference type="STRING" id="161355.PS9374_05715"/>
<dbReference type="EMBL" id="BDCX01000015">
    <property type="protein sequence ID" value="GAT70035.1"/>
    <property type="molecule type" value="Genomic_DNA"/>
</dbReference>
<dbReference type="GO" id="GO:0016887">
    <property type="term" value="F:ATP hydrolysis activity"/>
    <property type="evidence" value="ECO:0007669"/>
    <property type="project" value="InterPro"/>
</dbReference>
<evidence type="ECO:0000313" key="5">
    <source>
        <dbReference type="EMBL" id="GAT70035.1"/>
    </source>
</evidence>
<dbReference type="InterPro" id="IPR003439">
    <property type="entry name" value="ABC_transporter-like_ATP-bd"/>
</dbReference>
<evidence type="ECO:0000313" key="6">
    <source>
        <dbReference type="Proteomes" id="UP000077701"/>
    </source>
</evidence>
<dbReference type="CDD" id="cd03221">
    <property type="entry name" value="ABCF_EF-3"/>
    <property type="match status" value="1"/>
</dbReference>
<feature type="compositionally biased region" description="Basic and acidic residues" evidence="3">
    <location>
        <begin position="700"/>
        <end position="709"/>
    </location>
</feature>
<sequence>MGENGSGKSTLLRMIAGVEAPDDGEVTVSAAGGVGYLGQTLDLPGHHTVQQAVDAALAELRALERGMQEAAEAQDMDRYGELLTAFEARGGYEADARVDKAMHALGLARIERSRVLSSLSGGEQARLGLACVLAASPEVLLLDEPTNHLDEAAMTWLEDRLREHRGTVVAVSHDRIFLDRVATAILEVEGGTMTRFGGGYTGFLAEKAAARLRWEQAYADWREEVRRVGEFAATTAHRVAAGRAMKDNNKMAYDRNAGRVQDSVASRVRQAAERLRRLRENPVPRPPEPLRFRGAFAPAGAATGTLVQVGRVRIAAGDRLLIHGPNGSGKSTLLAAIAAEAGERAGYLPQEVAFDPDRTVLETYGGEAAALMATGLFRPEALELKVGALSVGQRRRLALAVLLAGEYDLLLLDEPTNHLSLTLVEELEQALDGYRGALVVVTHDRALRRRFTGTQIPLRGGRASVSGDRARSGGCGDVAEVRLDPGGRFGEGGEGVADQVAGGGATGVGGDVQGGDGAAGAVADGHGDGADALLQLLVDQGVAVAGRLPYGVGRCGGGGGRVVGRRPGGDPRQAFLGQAGKEDAAHGGGVGGEAGADGDVDAHDAGGGHARHVDDVVAGEHGDRGRRADPGHQVLQVGLDDLLEGQPRQVGVAELQHPGQQDEPGAFGRGVSLLLQGSDRAPYGGAGQTGGPGGVGEGEPAGRRAECDQHGQAAGQRPEVRRAQFRLHGP</sequence>
<feature type="compositionally biased region" description="Gly residues" evidence="3">
    <location>
        <begin position="586"/>
        <end position="595"/>
    </location>
</feature>
<evidence type="ECO:0000256" key="1">
    <source>
        <dbReference type="ARBA" id="ARBA00022741"/>
    </source>
</evidence>
<feature type="region of interest" description="Disordered" evidence="3">
    <location>
        <begin position="580"/>
        <end position="610"/>
    </location>
</feature>
<dbReference type="SUPFAM" id="SSF52540">
    <property type="entry name" value="P-loop containing nucleoside triphosphate hydrolases"/>
    <property type="match status" value="2"/>
</dbReference>
<dbReference type="InterPro" id="IPR017871">
    <property type="entry name" value="ABC_transporter-like_CS"/>
</dbReference>
<protein>
    <submittedName>
        <fullName evidence="5">ABC transporter ATP-binding protein</fullName>
    </submittedName>
</protein>
<evidence type="ECO:0000256" key="2">
    <source>
        <dbReference type="ARBA" id="ARBA00022840"/>
    </source>
</evidence>
<keyword evidence="2 5" id="KW-0067">ATP-binding</keyword>
<dbReference type="Pfam" id="PF00005">
    <property type="entry name" value="ABC_tran"/>
    <property type="match status" value="2"/>
</dbReference>
<dbReference type="AlphaFoldDB" id="A0A161LPJ5"/>
<evidence type="ECO:0000259" key="4">
    <source>
        <dbReference type="PROSITE" id="PS50893"/>
    </source>
</evidence>